<evidence type="ECO:0000256" key="7">
    <source>
        <dbReference type="RuleBase" id="RU368066"/>
    </source>
</evidence>
<protein>
    <recommendedName>
        <fullName evidence="7">Choline transporter-like protein</fullName>
    </recommendedName>
</protein>
<feature type="transmembrane region" description="Helical" evidence="7">
    <location>
        <begin position="271"/>
        <end position="291"/>
    </location>
</feature>
<accession>A0ABD0JZ69</accession>
<dbReference type="PANTHER" id="PTHR12385">
    <property type="entry name" value="CHOLINE TRANSPORTER-LIKE (SLC FAMILY 44)"/>
    <property type="match status" value="1"/>
</dbReference>
<sequence>IDLHSRSTPPGPTVIHSFDPPPLTKRDLGVLVQVPLGGVDHGRVIFCRIKERARKPREHDPKFKGPLKNRSCTDVICCIIFLVCILGMAACSIVGYARGDPVKLVDKPYLVFFDMLQCAKMGAAVITLGCPTPQICVSTCPTSYWSYVQTIAVETVNGLYDATERGLMICKYSVDPMATASVQTLIDNEDCAAYYVKSTSVINRCIPSIFLEVSDWAAALAYSYNGTTYNVSSSSDVVTANDLSDASYYLALFYEAKEFVELLYRDCVASWYMILAGFGMAIVLCMIWILLMRWIAGIMVWVTIGLLFAILIAATAYSYNEYYTLKALNATEEIGVSQAFALNFSYYLELKQTWLAFGCTLATALLILILLFIFLVKRICIAIELIKEASRAVGKMFSTLFWPIFPFFLQLIFICYWAVSVVYPLISYVIRPSLSFARYVATLTIASYIASMGTGDYYSNSINTTSDGINYYLTRVPCDSNDTTLGSLCDFVKYGGDEYIIPIQVFMLFMFLWIMNFFVALGQITLAGAFSSYYWAWNKPDDIPAFPLAWSLWRALRYHLGSLAFGSFIIAVVQMIRIILEYLDHKLKGSENRVAKFFLKCLKCCFWCLEKLIKFLNKNAYIMIAIRGKNFCFSAKDAFFLIMRNIVRVIVLDKVTDFLLFLSKLVCTAGVFLASFFWFKGQITWFSDYVEVPELNYYLTPVIILTLGTYLLTCVFFSVYSMAVDTLFLCFLEDLEMNDGSPEKPYYMSKGLMGVMGKKNKKAKPEDDKPVSAN</sequence>
<comment type="similarity">
    <text evidence="2 7">Belongs to the CTL (choline transporter-like) family.</text>
</comment>
<feature type="transmembrane region" description="Helical" evidence="7">
    <location>
        <begin position="658"/>
        <end position="678"/>
    </location>
</feature>
<comment type="subcellular location">
    <subcellularLocation>
        <location evidence="7">Cell membrane</location>
        <topology evidence="7">Multi-pass membrane protein</topology>
    </subcellularLocation>
    <subcellularLocation>
        <location evidence="1">Membrane</location>
        <topology evidence="1">Multi-pass membrane protein</topology>
    </subcellularLocation>
</comment>
<dbReference type="EMBL" id="JACVVK020000284">
    <property type="protein sequence ID" value="KAK7480304.1"/>
    <property type="molecule type" value="Genomic_DNA"/>
</dbReference>
<dbReference type="Proteomes" id="UP001519460">
    <property type="component" value="Unassembled WGS sequence"/>
</dbReference>
<feature type="region of interest" description="Disordered" evidence="8">
    <location>
        <begin position="1"/>
        <end position="20"/>
    </location>
</feature>
<evidence type="ECO:0000256" key="8">
    <source>
        <dbReference type="SAM" id="MobiDB-lite"/>
    </source>
</evidence>
<evidence type="ECO:0000256" key="4">
    <source>
        <dbReference type="ARBA" id="ARBA00022989"/>
    </source>
</evidence>
<evidence type="ECO:0000313" key="10">
    <source>
        <dbReference type="Proteomes" id="UP001519460"/>
    </source>
</evidence>
<evidence type="ECO:0000256" key="3">
    <source>
        <dbReference type="ARBA" id="ARBA00022692"/>
    </source>
</evidence>
<keyword evidence="10" id="KW-1185">Reference proteome</keyword>
<feature type="transmembrane region" description="Helical" evidence="7">
    <location>
        <begin position="354"/>
        <end position="376"/>
    </location>
</feature>
<organism evidence="9 10">
    <name type="scientific">Batillaria attramentaria</name>
    <dbReference type="NCBI Taxonomy" id="370345"/>
    <lineage>
        <taxon>Eukaryota</taxon>
        <taxon>Metazoa</taxon>
        <taxon>Spiralia</taxon>
        <taxon>Lophotrochozoa</taxon>
        <taxon>Mollusca</taxon>
        <taxon>Gastropoda</taxon>
        <taxon>Caenogastropoda</taxon>
        <taxon>Sorbeoconcha</taxon>
        <taxon>Cerithioidea</taxon>
        <taxon>Batillariidae</taxon>
        <taxon>Batillaria</taxon>
    </lineage>
</organism>
<feature type="transmembrane region" description="Helical" evidence="7">
    <location>
        <begin position="698"/>
        <end position="720"/>
    </location>
</feature>
<feature type="transmembrane region" description="Helical" evidence="7">
    <location>
        <begin position="397"/>
        <end position="419"/>
    </location>
</feature>
<keyword evidence="5 7" id="KW-0472">Membrane</keyword>
<keyword evidence="4 7" id="KW-1133">Transmembrane helix</keyword>
<dbReference type="PANTHER" id="PTHR12385:SF14">
    <property type="entry name" value="CHOLINE TRANSPORTER-LIKE 2"/>
    <property type="match status" value="1"/>
</dbReference>
<gene>
    <name evidence="9" type="ORF">BaRGS_00028472</name>
</gene>
<evidence type="ECO:0000313" key="9">
    <source>
        <dbReference type="EMBL" id="KAK7480304.1"/>
    </source>
</evidence>
<comment type="function">
    <text evidence="7">Choline transporter.</text>
</comment>
<proteinExistence type="inferred from homology"/>
<dbReference type="GO" id="GO:0005886">
    <property type="term" value="C:plasma membrane"/>
    <property type="evidence" value="ECO:0007669"/>
    <property type="project" value="UniProtKB-SubCell"/>
</dbReference>
<dbReference type="InterPro" id="IPR007603">
    <property type="entry name" value="Choline_transptr-like"/>
</dbReference>
<feature type="transmembrane region" description="Helical" evidence="7">
    <location>
        <begin position="556"/>
        <end position="580"/>
    </location>
</feature>
<dbReference type="Pfam" id="PF04515">
    <property type="entry name" value="Choline_transpo"/>
    <property type="match status" value="1"/>
</dbReference>
<feature type="non-terminal residue" evidence="9">
    <location>
        <position position="1"/>
    </location>
</feature>
<name>A0ABD0JZ69_9CAEN</name>
<keyword evidence="6" id="KW-0325">Glycoprotein</keyword>
<evidence type="ECO:0000256" key="5">
    <source>
        <dbReference type="ARBA" id="ARBA00023136"/>
    </source>
</evidence>
<dbReference type="GO" id="GO:0022857">
    <property type="term" value="F:transmembrane transporter activity"/>
    <property type="evidence" value="ECO:0007669"/>
    <property type="project" value="UniProtKB-UniRule"/>
</dbReference>
<evidence type="ECO:0000256" key="1">
    <source>
        <dbReference type="ARBA" id="ARBA00004141"/>
    </source>
</evidence>
<evidence type="ECO:0000256" key="2">
    <source>
        <dbReference type="ARBA" id="ARBA00007168"/>
    </source>
</evidence>
<reference evidence="9 10" key="1">
    <citation type="journal article" date="2023" name="Sci. Data">
        <title>Genome assembly of the Korean intertidal mud-creeper Batillaria attramentaria.</title>
        <authorList>
            <person name="Patra A.K."/>
            <person name="Ho P.T."/>
            <person name="Jun S."/>
            <person name="Lee S.J."/>
            <person name="Kim Y."/>
            <person name="Won Y.J."/>
        </authorList>
    </citation>
    <scope>NUCLEOTIDE SEQUENCE [LARGE SCALE GENOMIC DNA]</scope>
    <source>
        <strain evidence="9">Wonlab-2016</strain>
    </source>
</reference>
<feature type="transmembrane region" description="Helical" evidence="7">
    <location>
        <begin position="72"/>
        <end position="97"/>
    </location>
</feature>
<feature type="transmembrane region" description="Helical" evidence="7">
    <location>
        <begin position="439"/>
        <end position="458"/>
    </location>
</feature>
<comment type="caution">
    <text evidence="9">The sequence shown here is derived from an EMBL/GenBank/DDBJ whole genome shotgun (WGS) entry which is preliminary data.</text>
</comment>
<feature type="transmembrane region" description="Helical" evidence="7">
    <location>
        <begin position="298"/>
        <end position="319"/>
    </location>
</feature>
<evidence type="ECO:0000256" key="6">
    <source>
        <dbReference type="ARBA" id="ARBA00023180"/>
    </source>
</evidence>
<feature type="transmembrane region" description="Helical" evidence="7">
    <location>
        <begin position="508"/>
        <end position="536"/>
    </location>
</feature>
<dbReference type="AlphaFoldDB" id="A0ABD0JZ69"/>
<keyword evidence="3 7" id="KW-0812">Transmembrane</keyword>